<accession>A0AAD7BGD0</accession>
<dbReference type="EMBL" id="JARKIE010000707">
    <property type="protein sequence ID" value="KAJ7620047.1"/>
    <property type="molecule type" value="Genomic_DNA"/>
</dbReference>
<name>A0AAD7BGD0_MYCRO</name>
<evidence type="ECO:0000313" key="1">
    <source>
        <dbReference type="EMBL" id="KAJ7620047.1"/>
    </source>
</evidence>
<protein>
    <submittedName>
        <fullName evidence="1">Uncharacterized protein</fullName>
    </submittedName>
</protein>
<gene>
    <name evidence="1" type="ORF">B0H17DRAFT_1152050</name>
</gene>
<proteinExistence type="predicted"/>
<reference evidence="1" key="1">
    <citation type="submission" date="2023-03" db="EMBL/GenBank/DDBJ databases">
        <title>Massive genome expansion in bonnet fungi (Mycena s.s.) driven by repeated elements and novel gene families across ecological guilds.</title>
        <authorList>
            <consortium name="Lawrence Berkeley National Laboratory"/>
            <person name="Harder C.B."/>
            <person name="Miyauchi S."/>
            <person name="Viragh M."/>
            <person name="Kuo A."/>
            <person name="Thoen E."/>
            <person name="Andreopoulos B."/>
            <person name="Lu D."/>
            <person name="Skrede I."/>
            <person name="Drula E."/>
            <person name="Henrissat B."/>
            <person name="Morin E."/>
            <person name="Kohler A."/>
            <person name="Barry K."/>
            <person name="LaButti K."/>
            <person name="Morin E."/>
            <person name="Salamov A."/>
            <person name="Lipzen A."/>
            <person name="Mereny Z."/>
            <person name="Hegedus B."/>
            <person name="Baldrian P."/>
            <person name="Stursova M."/>
            <person name="Weitz H."/>
            <person name="Taylor A."/>
            <person name="Grigoriev I.V."/>
            <person name="Nagy L.G."/>
            <person name="Martin F."/>
            <person name="Kauserud H."/>
        </authorList>
    </citation>
    <scope>NUCLEOTIDE SEQUENCE</scope>
    <source>
        <strain evidence="1">CBHHK067</strain>
    </source>
</reference>
<dbReference type="Proteomes" id="UP001221757">
    <property type="component" value="Unassembled WGS sequence"/>
</dbReference>
<organism evidence="1 2">
    <name type="scientific">Mycena rosella</name>
    <name type="common">Pink bonnet</name>
    <name type="synonym">Agaricus rosellus</name>
    <dbReference type="NCBI Taxonomy" id="1033263"/>
    <lineage>
        <taxon>Eukaryota</taxon>
        <taxon>Fungi</taxon>
        <taxon>Dikarya</taxon>
        <taxon>Basidiomycota</taxon>
        <taxon>Agaricomycotina</taxon>
        <taxon>Agaricomycetes</taxon>
        <taxon>Agaricomycetidae</taxon>
        <taxon>Agaricales</taxon>
        <taxon>Marasmiineae</taxon>
        <taxon>Mycenaceae</taxon>
        <taxon>Mycena</taxon>
    </lineage>
</organism>
<keyword evidence="2" id="KW-1185">Reference proteome</keyword>
<dbReference type="AlphaFoldDB" id="A0AAD7BGD0"/>
<sequence length="108" mass="12425">MAPLLIDEEQHKEWVLQNYHSTPNFTFHAPPYFNELVAISMEELPPIPAHPSSEMMHPISHIVLQPMAPIPSTPTTDCLQHFKHITLEHVLTEAIPFMYLVLTFPDNM</sequence>
<comment type="caution">
    <text evidence="1">The sequence shown here is derived from an EMBL/GenBank/DDBJ whole genome shotgun (WGS) entry which is preliminary data.</text>
</comment>
<evidence type="ECO:0000313" key="2">
    <source>
        <dbReference type="Proteomes" id="UP001221757"/>
    </source>
</evidence>